<evidence type="ECO:0000256" key="2">
    <source>
        <dbReference type="SAM" id="Phobius"/>
    </source>
</evidence>
<keyword evidence="4" id="KW-1185">Reference proteome</keyword>
<dbReference type="EMBL" id="BAAAZC010000029">
    <property type="protein sequence ID" value="GAA3987814.1"/>
    <property type="molecule type" value="Genomic_DNA"/>
</dbReference>
<gene>
    <name evidence="3" type="ORF">GCM10022210_45670</name>
</gene>
<evidence type="ECO:0008006" key="5">
    <source>
        <dbReference type="Google" id="ProtNLM"/>
    </source>
</evidence>
<protein>
    <recommendedName>
        <fullName evidence="5">Outer membrane protein beta-barrel domain-containing protein</fullName>
    </recommendedName>
</protein>
<feature type="compositionally biased region" description="Basic and acidic residues" evidence="1">
    <location>
        <begin position="325"/>
        <end position="337"/>
    </location>
</feature>
<feature type="compositionally biased region" description="Polar residues" evidence="1">
    <location>
        <begin position="171"/>
        <end position="190"/>
    </location>
</feature>
<evidence type="ECO:0000313" key="4">
    <source>
        <dbReference type="Proteomes" id="UP001500742"/>
    </source>
</evidence>
<accession>A0ABP7QTB6</accession>
<name>A0ABP7QTB6_9SPHI</name>
<organism evidence="3 4">
    <name type="scientific">Mucilaginibacter dorajii</name>
    <dbReference type="NCBI Taxonomy" id="692994"/>
    <lineage>
        <taxon>Bacteria</taxon>
        <taxon>Pseudomonadati</taxon>
        <taxon>Bacteroidota</taxon>
        <taxon>Sphingobacteriia</taxon>
        <taxon>Sphingobacteriales</taxon>
        <taxon>Sphingobacteriaceae</taxon>
        <taxon>Mucilaginibacter</taxon>
    </lineage>
</organism>
<feature type="transmembrane region" description="Helical" evidence="2">
    <location>
        <begin position="65"/>
        <end position="86"/>
    </location>
</feature>
<feature type="compositionally biased region" description="Low complexity" evidence="1">
    <location>
        <begin position="141"/>
        <end position="156"/>
    </location>
</feature>
<feature type="region of interest" description="Disordered" evidence="1">
    <location>
        <begin position="319"/>
        <end position="342"/>
    </location>
</feature>
<dbReference type="RefSeq" id="WP_259094114.1">
    <property type="nucleotide sequence ID" value="NZ_BAAAZC010000029.1"/>
</dbReference>
<dbReference type="Proteomes" id="UP001500742">
    <property type="component" value="Unassembled WGS sequence"/>
</dbReference>
<keyword evidence="2" id="KW-0472">Membrane</keyword>
<feature type="region of interest" description="Disordered" evidence="1">
    <location>
        <begin position="130"/>
        <end position="190"/>
    </location>
</feature>
<sequence length="561" mass="61171">MKNSLNYLNLWQQKRNELPVTDSVQTDWMQMQSQLDILMPVTSAPTSPKSTKTLKASKILKTIKAFKTLILLVSTSAIFFTGLYIFHHSHKIKHNQQEKQHKKQPAYIITDSLKTVDSLNRIDSLGRKPDSLSLVNSPLGNSNSSAANKSDSTSTNRNLAGNRAGTHENRTGQTASPLNKNAGSSVVSRSQNAINRSNAGNHNNYINQVTTNKSATNGSNIFSLNNNGLYSAGGALGYQNGSKQNKGYQPLVLAANFQTSQHLIPNLDSVQADVNNYFTQPALSNRLLPSFNANQNNYPAKQSSAAINAIVSKIRKAPTETVKTTQKDKNGKKEKTAKPRSASPINMDWGLLAGTNSSGSFTPKKQNSNFYGSLPVDLNFGLYGTYHINDKWAINVQARALNPQNISGSYSHANGAKADSGAVDSGKAIKVTDSRKAYFVSVPIHLVYRVNNYLSIKGGPVINIPVKQLAGTTSLTPLAIKKDTSYYTSVTNQLKNTRYTPAINFSLSVGVALQYNRFSFEATYLKSISGYKVNSDFGSYKSNPGSIQLGIGFQLNKPKNR</sequence>
<evidence type="ECO:0000256" key="1">
    <source>
        <dbReference type="SAM" id="MobiDB-lite"/>
    </source>
</evidence>
<keyword evidence="2" id="KW-0812">Transmembrane</keyword>
<keyword evidence="2" id="KW-1133">Transmembrane helix</keyword>
<proteinExistence type="predicted"/>
<reference evidence="4" key="1">
    <citation type="journal article" date="2019" name="Int. J. Syst. Evol. Microbiol.">
        <title>The Global Catalogue of Microorganisms (GCM) 10K type strain sequencing project: providing services to taxonomists for standard genome sequencing and annotation.</title>
        <authorList>
            <consortium name="The Broad Institute Genomics Platform"/>
            <consortium name="The Broad Institute Genome Sequencing Center for Infectious Disease"/>
            <person name="Wu L."/>
            <person name="Ma J."/>
        </authorList>
    </citation>
    <scope>NUCLEOTIDE SEQUENCE [LARGE SCALE GENOMIC DNA]</scope>
    <source>
        <strain evidence="4">JCM 16601</strain>
    </source>
</reference>
<comment type="caution">
    <text evidence="3">The sequence shown here is derived from an EMBL/GenBank/DDBJ whole genome shotgun (WGS) entry which is preliminary data.</text>
</comment>
<evidence type="ECO:0000313" key="3">
    <source>
        <dbReference type="EMBL" id="GAA3987814.1"/>
    </source>
</evidence>